<dbReference type="Pfam" id="PF05936">
    <property type="entry name" value="T6SS_VasE"/>
    <property type="match status" value="1"/>
</dbReference>
<proteinExistence type="predicted"/>
<dbReference type="RefSeq" id="WP_304562275.1">
    <property type="nucleotide sequence ID" value="NZ_JAUQSZ010000011.1"/>
</dbReference>
<comment type="caution">
    <text evidence="1">The sequence shown here is derived from an EMBL/GenBank/DDBJ whole genome shotgun (WGS) entry which is preliminary data.</text>
</comment>
<dbReference type="InterPro" id="IPR010263">
    <property type="entry name" value="T6SS_TssK"/>
</dbReference>
<evidence type="ECO:0000313" key="1">
    <source>
        <dbReference type="EMBL" id="MDO7843816.1"/>
    </source>
</evidence>
<accession>A0ABT9A4C6</accession>
<reference evidence="1" key="1">
    <citation type="submission" date="2023-07" db="EMBL/GenBank/DDBJ databases">
        <authorList>
            <person name="Kim M.K."/>
        </authorList>
    </citation>
    <scope>NUCLEOTIDE SEQUENCE</scope>
    <source>
        <strain evidence="1">CA1-15</strain>
    </source>
</reference>
<dbReference type="PANTHER" id="PTHR35566:SF1">
    <property type="entry name" value="TYPE VI SECRETION SYSTEM BASEPLATE COMPONENT TSSK1"/>
    <property type="match status" value="1"/>
</dbReference>
<protein>
    <submittedName>
        <fullName evidence="1">Type VI secretion system baseplate subunit TssK</fullName>
    </submittedName>
</protein>
<sequence length="446" mass="49455">MAGKNRVAWREGMFLRPQHFQAQDRFIDAQVRARVDSMGPWPWGFTDLVVNEDLASLGKFGVVRASGVMPDGTPFSIPDDIPPPPPLDVPADAREAVLYLTLPAQQLGATEFREAGERTLEARFVVDESETADAFSDDRTTEPIEYGRPNLQFGVTRDQTYGRVTLGVARVREVQNKRLMFDDRFIPPTLSFAAAQRLRGVITDIAGRATQRADELAVRAVEATDGGAETFASFLLLQALNKWLPVLTHIEALPVVHPERLYETFISMAGELATLIRLDRKAPPLPLYDHENPQACFDPVIDLLQSMLAAVFERSAIQMPLENAGPGAYVSKITDHNLYTTGYFYLAVNAASPVEEIRGLFPAVAKIGSITKMRQIVDSALPGVPLRHTPTPPPQLRVLPGYVYFELDRGVPDWRDFASAPALGLHVAGDWPQLKMELWCVKRSGR</sequence>
<name>A0ABT9A4C6_9SPHN</name>
<organism evidence="1 2">
    <name type="scientific">Sphingomonas immobilis</name>
    <dbReference type="NCBI Taxonomy" id="3063997"/>
    <lineage>
        <taxon>Bacteria</taxon>
        <taxon>Pseudomonadati</taxon>
        <taxon>Pseudomonadota</taxon>
        <taxon>Alphaproteobacteria</taxon>
        <taxon>Sphingomonadales</taxon>
        <taxon>Sphingomonadaceae</taxon>
        <taxon>Sphingomonas</taxon>
    </lineage>
</organism>
<evidence type="ECO:0000313" key="2">
    <source>
        <dbReference type="Proteomes" id="UP001176468"/>
    </source>
</evidence>
<dbReference type="EMBL" id="JAUQSZ010000011">
    <property type="protein sequence ID" value="MDO7843816.1"/>
    <property type="molecule type" value="Genomic_DNA"/>
</dbReference>
<gene>
    <name evidence="1" type="primary">tssK</name>
    <name evidence="1" type="ORF">Q5H94_15900</name>
</gene>
<dbReference type="Proteomes" id="UP001176468">
    <property type="component" value="Unassembled WGS sequence"/>
</dbReference>
<keyword evidence="2" id="KW-1185">Reference proteome</keyword>
<dbReference type="NCBIfam" id="TIGR03353">
    <property type="entry name" value="VI_chp_4"/>
    <property type="match status" value="1"/>
</dbReference>
<dbReference type="PANTHER" id="PTHR35566">
    <property type="entry name" value="BLR3599 PROTEIN"/>
    <property type="match status" value="1"/>
</dbReference>